<evidence type="ECO:0000313" key="8">
    <source>
        <dbReference type="Proteomes" id="UP001652661"/>
    </source>
</evidence>
<feature type="domain" description="Chitin-binding type-2" evidence="7">
    <location>
        <begin position="126"/>
        <end position="183"/>
    </location>
</feature>
<evidence type="ECO:0000256" key="1">
    <source>
        <dbReference type="ARBA" id="ARBA00022669"/>
    </source>
</evidence>
<evidence type="ECO:0000256" key="3">
    <source>
        <dbReference type="ARBA" id="ARBA00022737"/>
    </source>
</evidence>
<keyword evidence="8" id="KW-1185">Reference proteome</keyword>
<evidence type="ECO:0000256" key="2">
    <source>
        <dbReference type="ARBA" id="ARBA00022729"/>
    </source>
</evidence>
<sequence>MASRTNIAVLGLAILLIVGNSLGQEAEPLPCGKDIQCVCSGHQAGEQLPDCDDCSGYYLCGNGVVYKKKCDPGQIFDGQERGCVWGQCPSLDKTCIAPDPDPFTSTSTSSTSTTPRDGSGYCSNTDVICTRHGQLLPNAQHCRFFYICNENLCPELGFCERGMWFDRELFVCDYPKKVFNCPANVD</sequence>
<evidence type="ECO:0000256" key="6">
    <source>
        <dbReference type="SAM" id="SignalP"/>
    </source>
</evidence>
<keyword evidence="5" id="KW-0325">Glycoprotein</keyword>
<name>A0ABM4GEA8_DROKI</name>
<evidence type="ECO:0000313" key="9">
    <source>
        <dbReference type="RefSeq" id="XP_070141048.1"/>
    </source>
</evidence>
<dbReference type="PANTHER" id="PTHR23301">
    <property type="entry name" value="CHITIN BINDING PERITROPHIN-A"/>
    <property type="match status" value="1"/>
</dbReference>
<dbReference type="InterPro" id="IPR036508">
    <property type="entry name" value="Chitin-bd_dom_sf"/>
</dbReference>
<organism evidence="8 9">
    <name type="scientific">Drosophila kikkawai</name>
    <name type="common">Fruit fly</name>
    <dbReference type="NCBI Taxonomy" id="30033"/>
    <lineage>
        <taxon>Eukaryota</taxon>
        <taxon>Metazoa</taxon>
        <taxon>Ecdysozoa</taxon>
        <taxon>Arthropoda</taxon>
        <taxon>Hexapoda</taxon>
        <taxon>Insecta</taxon>
        <taxon>Pterygota</taxon>
        <taxon>Neoptera</taxon>
        <taxon>Endopterygota</taxon>
        <taxon>Diptera</taxon>
        <taxon>Brachycera</taxon>
        <taxon>Muscomorpha</taxon>
        <taxon>Ephydroidea</taxon>
        <taxon>Drosophilidae</taxon>
        <taxon>Drosophila</taxon>
        <taxon>Sophophora</taxon>
    </lineage>
</organism>
<dbReference type="RefSeq" id="XP_070141048.1">
    <property type="nucleotide sequence ID" value="XM_070284947.1"/>
</dbReference>
<dbReference type="InterPro" id="IPR051940">
    <property type="entry name" value="Chitin_bind-dev_reg"/>
</dbReference>
<feature type="signal peptide" evidence="6">
    <location>
        <begin position="1"/>
        <end position="23"/>
    </location>
</feature>
<dbReference type="Gene3D" id="2.170.140.10">
    <property type="entry name" value="Chitin binding domain"/>
    <property type="match status" value="2"/>
</dbReference>
<accession>A0ABM4GEA8</accession>
<dbReference type="Pfam" id="PF01607">
    <property type="entry name" value="CBM_14"/>
    <property type="match status" value="2"/>
</dbReference>
<evidence type="ECO:0000256" key="4">
    <source>
        <dbReference type="ARBA" id="ARBA00023157"/>
    </source>
</evidence>
<gene>
    <name evidence="9" type="primary">LOC138928277</name>
</gene>
<dbReference type="InterPro" id="IPR002557">
    <property type="entry name" value="Chitin-bd_dom"/>
</dbReference>
<dbReference type="Proteomes" id="UP001652661">
    <property type="component" value="Chromosome 3L"/>
</dbReference>
<keyword evidence="3" id="KW-0677">Repeat</keyword>
<keyword evidence="1" id="KW-0147">Chitin-binding</keyword>
<dbReference type="PANTHER" id="PTHR23301:SF0">
    <property type="entry name" value="CHITIN-BINDING TYPE-2 DOMAIN-CONTAINING PROTEIN-RELATED"/>
    <property type="match status" value="1"/>
</dbReference>
<feature type="chain" id="PRO_5046177044" evidence="6">
    <location>
        <begin position="24"/>
        <end position="186"/>
    </location>
</feature>
<dbReference type="SMART" id="SM00494">
    <property type="entry name" value="ChtBD2"/>
    <property type="match status" value="2"/>
</dbReference>
<keyword evidence="2 6" id="KW-0732">Signal</keyword>
<dbReference type="GeneID" id="138928277"/>
<evidence type="ECO:0000259" key="7">
    <source>
        <dbReference type="PROSITE" id="PS50940"/>
    </source>
</evidence>
<keyword evidence="4" id="KW-1015">Disulfide bond</keyword>
<feature type="domain" description="Chitin-binding type-2" evidence="7">
    <location>
        <begin position="36"/>
        <end position="85"/>
    </location>
</feature>
<proteinExistence type="predicted"/>
<protein>
    <submittedName>
        <fullName evidence="9">Chitin-binding domain protein cbd-1</fullName>
    </submittedName>
</protein>
<reference evidence="9" key="1">
    <citation type="submission" date="2025-08" db="UniProtKB">
        <authorList>
            <consortium name="RefSeq"/>
        </authorList>
    </citation>
    <scope>IDENTIFICATION</scope>
    <source>
        <strain evidence="9">14028-0561.14</strain>
        <tissue evidence="9">Whole fly</tissue>
    </source>
</reference>
<dbReference type="PROSITE" id="PS50940">
    <property type="entry name" value="CHIT_BIND_II"/>
    <property type="match status" value="2"/>
</dbReference>
<dbReference type="SUPFAM" id="SSF57625">
    <property type="entry name" value="Invertebrate chitin-binding proteins"/>
    <property type="match status" value="2"/>
</dbReference>
<evidence type="ECO:0000256" key="5">
    <source>
        <dbReference type="ARBA" id="ARBA00023180"/>
    </source>
</evidence>